<dbReference type="EMBL" id="FNAG01000008">
    <property type="protein sequence ID" value="SDD84473.1"/>
    <property type="molecule type" value="Genomic_DNA"/>
</dbReference>
<organism evidence="1 2">
    <name type="scientific">Aquimonas voraii</name>
    <dbReference type="NCBI Taxonomy" id="265719"/>
    <lineage>
        <taxon>Bacteria</taxon>
        <taxon>Pseudomonadati</taxon>
        <taxon>Pseudomonadota</taxon>
        <taxon>Gammaproteobacteria</taxon>
        <taxon>Lysobacterales</taxon>
        <taxon>Lysobacteraceae</taxon>
        <taxon>Aquimonas</taxon>
    </lineage>
</organism>
<keyword evidence="2" id="KW-1185">Reference proteome</keyword>
<name>A0A1G6Y3F6_9GAMM</name>
<reference evidence="1 2" key="1">
    <citation type="submission" date="2016-10" db="EMBL/GenBank/DDBJ databases">
        <authorList>
            <person name="de Groot N.N."/>
        </authorList>
    </citation>
    <scope>NUCLEOTIDE SEQUENCE [LARGE SCALE GENOMIC DNA]</scope>
    <source>
        <strain evidence="1 2">DSM 16957</strain>
    </source>
</reference>
<dbReference type="RefSeq" id="WP_091243562.1">
    <property type="nucleotide sequence ID" value="NZ_FNAG01000008.1"/>
</dbReference>
<accession>A0A1G6Y3F6</accession>
<proteinExistence type="predicted"/>
<dbReference type="AlphaFoldDB" id="A0A1G6Y3F6"/>
<dbReference type="OrthoDB" id="3806873at2"/>
<evidence type="ECO:0008006" key="3">
    <source>
        <dbReference type="Google" id="ProtNLM"/>
    </source>
</evidence>
<evidence type="ECO:0000313" key="2">
    <source>
        <dbReference type="Proteomes" id="UP000199603"/>
    </source>
</evidence>
<evidence type="ECO:0000313" key="1">
    <source>
        <dbReference type="EMBL" id="SDD84473.1"/>
    </source>
</evidence>
<protein>
    <recommendedName>
        <fullName evidence="3">Thiazole-containing bacteriocin maturation protein</fullName>
    </recommendedName>
</protein>
<dbReference type="Proteomes" id="UP000199603">
    <property type="component" value="Unassembled WGS sequence"/>
</dbReference>
<sequence length="583" mass="63223">MDSAPRIQATPARRLRLKNYVYFQQADDGVWFEAGARRFTLRGGGVYPLVERCLALMEQGLSLEQIEERMPERLRGVLRQLVAGLDEHDMLLDLDEAPPPPMPAELLHYLRDQCAPQQWAERLPAWLQLEVAVHGEGYALKAACAALLASGVARVHVWRSVEARTRVTTGELELLDGAERLQFHAQGAQLPEGAGLALIASDDLDPAQARQWLAAAMGRSMPCVFAGLLRGEACVVAEAEHAEAGLAALLEQLPQAPADSAEHSPASLAVAGALAAQAALQRGFSIESEAVQPGQLQRVSPWMEISVHPILSRASFAPAAALRYPARLGLPADRPLGEYERLRVELDPLFDELTGRFLQRGLPELMLLPLHHELIGVRASAEAAPQWALGWGLDAEVAGVDALCEAVRLLCEQDLPGSTVAVARERARCEARAVAQALGRHALFQRCARARRIELVALQHAGLNVLRQLLAFHAGDDIDLLAYALEGWPCHLLECRFQGRAIARVLEASFEDALAAVVGAACSALQLQAQLPEAHWLQGLRAPAGDSDDVPPPPPLRLRALRLPVWVEGLHAICAEAREVATA</sequence>
<dbReference type="STRING" id="265719.SAMN04488509_108100"/>
<gene>
    <name evidence="1" type="ORF">SAMN04488509_108100</name>
</gene>